<keyword evidence="4" id="KW-0812">Transmembrane</keyword>
<organism evidence="6">
    <name type="scientific">Flavobacterium sp. WC2409</name>
    <dbReference type="NCBI Taxonomy" id="3234139"/>
    <lineage>
        <taxon>Bacteria</taxon>
        <taxon>Pseudomonadati</taxon>
        <taxon>Bacteroidota</taxon>
        <taxon>Flavobacteriia</taxon>
        <taxon>Flavobacteriales</taxon>
        <taxon>Flavobacteriaceae</taxon>
        <taxon>Flavobacterium</taxon>
    </lineage>
</organism>
<dbReference type="PANTHER" id="PTHR43547">
    <property type="entry name" value="TWO-COMPONENT HISTIDINE KINASE"/>
    <property type="match status" value="1"/>
</dbReference>
<dbReference type="EC" id="2.7.13.3" evidence="2"/>
<dbReference type="PRINTS" id="PR00344">
    <property type="entry name" value="BCTRLSENSOR"/>
</dbReference>
<reference evidence="6" key="1">
    <citation type="submission" date="2024-07" db="EMBL/GenBank/DDBJ databases">
        <authorList>
            <person name="Biller S.J."/>
        </authorList>
    </citation>
    <scope>NUCLEOTIDE SEQUENCE</scope>
    <source>
        <strain evidence="6">WC2409</strain>
    </source>
</reference>
<keyword evidence="4" id="KW-0472">Membrane</keyword>
<dbReference type="InterPro" id="IPR003594">
    <property type="entry name" value="HATPase_dom"/>
</dbReference>
<keyword evidence="6" id="KW-0808">Transferase</keyword>
<accession>A0AB39VXQ6</accession>
<feature type="transmembrane region" description="Helical" evidence="4">
    <location>
        <begin position="21"/>
        <end position="45"/>
    </location>
</feature>
<keyword evidence="6" id="KW-0418">Kinase</keyword>
<keyword evidence="4" id="KW-1133">Transmembrane helix</keyword>
<dbReference type="EMBL" id="CP165625">
    <property type="protein sequence ID" value="XDU94100.1"/>
    <property type="molecule type" value="Genomic_DNA"/>
</dbReference>
<evidence type="ECO:0000313" key="6">
    <source>
        <dbReference type="EMBL" id="XDU94100.1"/>
    </source>
</evidence>
<feature type="domain" description="Histidine kinase" evidence="5">
    <location>
        <begin position="132"/>
        <end position="347"/>
    </location>
</feature>
<name>A0AB39VXQ6_9FLAO</name>
<dbReference type="InterPro" id="IPR005467">
    <property type="entry name" value="His_kinase_dom"/>
</dbReference>
<protein>
    <recommendedName>
        <fullName evidence="2">histidine kinase</fullName>
        <ecNumber evidence="2">2.7.13.3</ecNumber>
    </recommendedName>
</protein>
<dbReference type="Pfam" id="PF02518">
    <property type="entry name" value="HATPase_c"/>
    <property type="match status" value="1"/>
</dbReference>
<dbReference type="SUPFAM" id="SSF55874">
    <property type="entry name" value="ATPase domain of HSP90 chaperone/DNA topoisomerase II/histidine kinase"/>
    <property type="match status" value="1"/>
</dbReference>
<dbReference type="PROSITE" id="PS50109">
    <property type="entry name" value="HIS_KIN"/>
    <property type="match status" value="1"/>
</dbReference>
<dbReference type="AlphaFoldDB" id="A0AB39VXQ6"/>
<keyword evidence="3" id="KW-0597">Phosphoprotein</keyword>
<sequence>MYFYKKLSQISFLSRSYAFKFLFVAFIGIHIPLIGLLFFVLYGNFSISPNTILFFALLMTLLASGITLIILKQLIKPIEVASRALRNYKKEREVPELPIIYFDEAGFLMRNIQETIMEHEKFIVEKQDLVYLLSHDLKNFAGQPQLLARLILDANPTEEIKELAELIYQSSNQQFMYIENFLKLLKEQDAVLKTSPDSKTILFKPLIAAVETQVKQLLDIKKIKLIVSIDIQETTLLIEEELLIRVLVNLIDNAIKFSYSKSEVNLKVYSENAKLIISIADRGIGFNQNQIGELFKKFTKMSKLGTSNEGSTGIGLYLCRNIIEKNHGQLTATSEGQNKGATFTIIF</sequence>
<proteinExistence type="predicted"/>
<dbReference type="SMART" id="SM00387">
    <property type="entry name" value="HATPase_c"/>
    <property type="match status" value="1"/>
</dbReference>
<comment type="catalytic activity">
    <reaction evidence="1">
        <text>ATP + protein L-histidine = ADP + protein N-phospho-L-histidine.</text>
        <dbReference type="EC" id="2.7.13.3"/>
    </reaction>
</comment>
<dbReference type="PANTHER" id="PTHR43547:SF2">
    <property type="entry name" value="HYBRID SIGNAL TRANSDUCTION HISTIDINE KINASE C"/>
    <property type="match status" value="1"/>
</dbReference>
<dbReference type="CDD" id="cd00075">
    <property type="entry name" value="HATPase"/>
    <property type="match status" value="1"/>
</dbReference>
<dbReference type="InterPro" id="IPR004358">
    <property type="entry name" value="Sig_transdc_His_kin-like_C"/>
</dbReference>
<dbReference type="InterPro" id="IPR036097">
    <property type="entry name" value="HisK_dim/P_sf"/>
</dbReference>
<dbReference type="RefSeq" id="WP_367771125.1">
    <property type="nucleotide sequence ID" value="NZ_CP165625.1"/>
</dbReference>
<dbReference type="InterPro" id="IPR036890">
    <property type="entry name" value="HATPase_C_sf"/>
</dbReference>
<evidence type="ECO:0000256" key="4">
    <source>
        <dbReference type="SAM" id="Phobius"/>
    </source>
</evidence>
<evidence type="ECO:0000256" key="1">
    <source>
        <dbReference type="ARBA" id="ARBA00000085"/>
    </source>
</evidence>
<evidence type="ECO:0000259" key="5">
    <source>
        <dbReference type="PROSITE" id="PS50109"/>
    </source>
</evidence>
<dbReference type="GO" id="GO:0000155">
    <property type="term" value="F:phosphorelay sensor kinase activity"/>
    <property type="evidence" value="ECO:0007669"/>
    <property type="project" value="InterPro"/>
</dbReference>
<gene>
    <name evidence="6" type="ORF">AB3G34_09350</name>
</gene>
<dbReference type="SUPFAM" id="SSF47384">
    <property type="entry name" value="Homodimeric domain of signal transducing histidine kinase"/>
    <property type="match status" value="1"/>
</dbReference>
<evidence type="ECO:0000256" key="3">
    <source>
        <dbReference type="ARBA" id="ARBA00022553"/>
    </source>
</evidence>
<feature type="transmembrane region" description="Helical" evidence="4">
    <location>
        <begin position="51"/>
        <end position="71"/>
    </location>
</feature>
<dbReference type="Gene3D" id="3.30.565.10">
    <property type="entry name" value="Histidine kinase-like ATPase, C-terminal domain"/>
    <property type="match status" value="1"/>
</dbReference>
<evidence type="ECO:0000256" key="2">
    <source>
        <dbReference type="ARBA" id="ARBA00012438"/>
    </source>
</evidence>